<dbReference type="RefSeq" id="WP_205157488.1">
    <property type="nucleotide sequence ID" value="NZ_JAFEUM010000002.1"/>
</dbReference>
<protein>
    <submittedName>
        <fullName evidence="1">DUF3581 family protein</fullName>
    </submittedName>
</protein>
<evidence type="ECO:0000313" key="1">
    <source>
        <dbReference type="EMBL" id="MBM7035866.1"/>
    </source>
</evidence>
<proteinExistence type="predicted"/>
<keyword evidence="2" id="KW-1185">Reference proteome</keyword>
<evidence type="ECO:0000313" key="2">
    <source>
        <dbReference type="Proteomes" id="UP000809621"/>
    </source>
</evidence>
<organism evidence="1 2">
    <name type="scientific">Vibrio ulleungensis</name>
    <dbReference type="NCBI Taxonomy" id="2807619"/>
    <lineage>
        <taxon>Bacteria</taxon>
        <taxon>Pseudomonadati</taxon>
        <taxon>Pseudomonadota</taxon>
        <taxon>Gammaproteobacteria</taxon>
        <taxon>Vibrionales</taxon>
        <taxon>Vibrionaceae</taxon>
        <taxon>Vibrio</taxon>
    </lineage>
</organism>
<dbReference type="Proteomes" id="UP000809621">
    <property type="component" value="Unassembled WGS sequence"/>
</dbReference>
<name>A0ABS2HJ69_9VIBR</name>
<comment type="caution">
    <text evidence="1">The sequence shown here is derived from an EMBL/GenBank/DDBJ whole genome shotgun (WGS) entry which is preliminary data.</text>
</comment>
<accession>A0ABS2HJ69</accession>
<sequence>MYLTNYYTDENQSVRFTRQQASDFAKTIAGDFNPIHDVDNKRFCVPGDLLFAFLLHKNGLSQKMAFNFAGMVNETTNIQLAKQCNNTSLLTDDNQKVYLEMTQSGELSHDHALIEKVVKAYVAFSGMNFPHIMVPLMREQGKMINIARPLVMYQHMEVEFLHLDIVDPKVNFTGASMEVKGKRGHVILNFDFVENGKIVGHGTKNMVASGLVDFDEGGIQVLVDKFNLLKSSYLDVA</sequence>
<dbReference type="Pfam" id="PF12119">
    <property type="entry name" value="DUF3581"/>
    <property type="match status" value="1"/>
</dbReference>
<gene>
    <name evidence="1" type="ORF">JQC93_05545</name>
</gene>
<dbReference type="EMBL" id="JAFEUM010000002">
    <property type="protein sequence ID" value="MBM7035866.1"/>
    <property type="molecule type" value="Genomic_DNA"/>
</dbReference>
<reference evidence="1 2" key="1">
    <citation type="submission" date="2021-02" db="EMBL/GenBank/DDBJ databases">
        <authorList>
            <person name="Park J.-S."/>
        </authorList>
    </citation>
    <scope>NUCLEOTIDE SEQUENCE [LARGE SCALE GENOMIC DNA]</scope>
    <source>
        <strain evidence="1 2">188UL20-2</strain>
    </source>
</reference>
<dbReference type="InterPro" id="IPR021974">
    <property type="entry name" value="DUF3581"/>
</dbReference>